<comment type="caution">
    <text evidence="1">The sequence shown here is derived from an EMBL/GenBank/DDBJ whole genome shotgun (WGS) entry which is preliminary data.</text>
</comment>
<accession>A0A506QW02</accession>
<evidence type="ECO:0000313" key="1">
    <source>
        <dbReference type="EMBL" id="TPV50412.1"/>
    </source>
</evidence>
<sequence>MLSSMDVPEDSYSIDDISHESLCLIFEGLLWKIFYSERGQRTDERCYADEESACKAFLARLKHMLGC</sequence>
<evidence type="ECO:0000313" key="2">
    <source>
        <dbReference type="Proteomes" id="UP000317747"/>
    </source>
</evidence>
<dbReference type="Proteomes" id="UP000317747">
    <property type="component" value="Unassembled WGS sequence"/>
</dbReference>
<name>A0A506QW02_9GAMM</name>
<dbReference type="EMBL" id="VHJA01000005">
    <property type="protein sequence ID" value="TPV50412.1"/>
    <property type="molecule type" value="Genomic_DNA"/>
</dbReference>
<reference evidence="1 2" key="1">
    <citation type="submission" date="2019-06" db="EMBL/GenBank/DDBJ databases">
        <title>Taxogenomics and systematics of the genus Pantoea.</title>
        <authorList>
            <person name="Tambong J.T."/>
        </authorList>
    </citation>
    <scope>NUCLEOTIDE SEQUENCE [LARGE SCALE GENOMIC DNA]</scope>
    <source>
        <strain evidence="1 2">LMG 24200</strain>
    </source>
</reference>
<dbReference type="OrthoDB" id="1447491at2"/>
<proteinExistence type="predicted"/>
<dbReference type="AlphaFoldDB" id="A0A506QW02"/>
<keyword evidence="2" id="KW-1185">Reference proteome</keyword>
<gene>
    <name evidence="1" type="ORF">FJW01_00260</name>
</gene>
<protein>
    <submittedName>
        <fullName evidence="1">Uncharacterized protein</fullName>
    </submittedName>
</protein>
<organism evidence="1 2">
    <name type="scientific">Pantoea deleyi</name>
    <dbReference type="NCBI Taxonomy" id="470932"/>
    <lineage>
        <taxon>Bacteria</taxon>
        <taxon>Pseudomonadati</taxon>
        <taxon>Pseudomonadota</taxon>
        <taxon>Gammaproteobacteria</taxon>
        <taxon>Enterobacterales</taxon>
        <taxon>Erwiniaceae</taxon>
        <taxon>Pantoea</taxon>
    </lineage>
</organism>